<dbReference type="Pfam" id="PF00553">
    <property type="entry name" value="CBM_2"/>
    <property type="match status" value="1"/>
</dbReference>
<dbReference type="SUPFAM" id="SSF51445">
    <property type="entry name" value="(Trans)glycosidases"/>
    <property type="match status" value="1"/>
</dbReference>
<dbReference type="InterPro" id="IPR017853">
    <property type="entry name" value="GH"/>
</dbReference>
<sequence>MHLPLPAACALLTAAALFTGVAPAHAADPAPITVVTSDFEDGTAQGWAARGGETVAASDAAAHGGTGSLAVTGRTAGWQGPSLDVLDVFEKGTQYTVTAWVRLADGAAADSARLSVERHTAGVASYDQVAGNTAVSAGAWVALSGRYTLATDVDFLRVYVETADTTGSFFVDDVTVSYVPALPIQTDIPRIRDVVTEFPVGAAITAAETLGVHGELLARHFTSVTPGNALKWDATEPAENSFSYAQADPLIAYAKANDLAVRGHTLVWHNQTPAWVFTDAAGAPMTATAENRALLLARLENHIRNVAAHYGDDIATWDVVNEVIDESQPDGMRRSTWYAVTRLDYIRTAFTVAREVAPHAKLIINDYNTNVPAKRDALFNLVAKLRAEGIPIDGVGHQVHINIGWPTVAETEAMLQKFVPLGVTQQITEMDVSIYRDNSESFPAPPADRLLAQAYVYRDMLALFRRHAGEITSVTLWGLADDNTWLDTFPVTRKDAPLLFDTMLQAKPAYWGVVDPSRITPPAASGCAVSYRVTGTWPGGFQGEVRITNTGAAALAGWSLSWSFPSGQRITQAWNGTPRQSGADVTVTNAAWNGAVAPGGTTSFGFLGSWTGANTAPSAFTLGGAACSVT</sequence>
<name>A0A7W7HZX3_9ACTN</name>
<evidence type="ECO:0000256" key="7">
    <source>
        <dbReference type="SAM" id="SignalP"/>
    </source>
</evidence>
<dbReference type="GO" id="GO:0045493">
    <property type="term" value="P:xylan catabolic process"/>
    <property type="evidence" value="ECO:0007669"/>
    <property type="project" value="UniProtKB-KW"/>
</dbReference>
<evidence type="ECO:0000259" key="8">
    <source>
        <dbReference type="PROSITE" id="PS51173"/>
    </source>
</evidence>
<evidence type="ECO:0000313" key="10">
    <source>
        <dbReference type="EMBL" id="MBB4763755.1"/>
    </source>
</evidence>
<dbReference type="PANTHER" id="PTHR31490:SF90">
    <property type="entry name" value="ENDO-1,4-BETA-XYLANASE A"/>
    <property type="match status" value="1"/>
</dbReference>
<proteinExistence type="inferred from homology"/>
<comment type="caution">
    <text evidence="10">The sequence shown here is derived from an EMBL/GenBank/DDBJ whole genome shotgun (WGS) entry which is preliminary data.</text>
</comment>
<accession>A0A7W7HZX3</accession>
<dbReference type="Gene3D" id="2.60.40.290">
    <property type="match status" value="1"/>
</dbReference>
<feature type="domain" description="CBM2" evidence="8">
    <location>
        <begin position="520"/>
        <end position="630"/>
    </location>
</feature>
<dbReference type="SMART" id="SM00633">
    <property type="entry name" value="Glyco_10"/>
    <property type="match status" value="1"/>
</dbReference>
<evidence type="ECO:0000259" key="9">
    <source>
        <dbReference type="PROSITE" id="PS51760"/>
    </source>
</evidence>
<dbReference type="SMART" id="SM00637">
    <property type="entry name" value="CBD_II"/>
    <property type="match status" value="1"/>
</dbReference>
<evidence type="ECO:0000256" key="4">
    <source>
        <dbReference type="ARBA" id="ARBA00023295"/>
    </source>
</evidence>
<evidence type="ECO:0000256" key="3">
    <source>
        <dbReference type="ARBA" id="ARBA00023277"/>
    </source>
</evidence>
<keyword evidence="7" id="KW-0732">Signal</keyword>
<evidence type="ECO:0000256" key="2">
    <source>
        <dbReference type="ARBA" id="ARBA00022801"/>
    </source>
</evidence>
<dbReference type="PROSITE" id="PS51173">
    <property type="entry name" value="CBM2"/>
    <property type="match status" value="1"/>
</dbReference>
<keyword evidence="11" id="KW-1185">Reference proteome</keyword>
<dbReference type="InterPro" id="IPR003305">
    <property type="entry name" value="CenC_carb-bd"/>
</dbReference>
<keyword evidence="5 6" id="KW-0624">Polysaccharide degradation</keyword>
<evidence type="ECO:0000313" key="11">
    <source>
        <dbReference type="Proteomes" id="UP000578112"/>
    </source>
</evidence>
<dbReference type="Pfam" id="PF02018">
    <property type="entry name" value="CBM_4_9"/>
    <property type="match status" value="1"/>
</dbReference>
<evidence type="ECO:0000256" key="6">
    <source>
        <dbReference type="RuleBase" id="RU361174"/>
    </source>
</evidence>
<feature type="domain" description="GH10" evidence="9">
    <location>
        <begin position="185"/>
        <end position="516"/>
    </location>
</feature>
<dbReference type="SUPFAM" id="SSF49384">
    <property type="entry name" value="Carbohydrate-binding domain"/>
    <property type="match status" value="1"/>
</dbReference>
<dbReference type="Pfam" id="PF00331">
    <property type="entry name" value="Glyco_hydro_10"/>
    <property type="match status" value="1"/>
</dbReference>
<gene>
    <name evidence="10" type="ORF">BJ971_004311</name>
</gene>
<dbReference type="PRINTS" id="PR00134">
    <property type="entry name" value="GLHYDRLASE10"/>
</dbReference>
<evidence type="ECO:0000256" key="1">
    <source>
        <dbReference type="ARBA" id="ARBA00022737"/>
    </source>
</evidence>
<comment type="catalytic activity">
    <reaction evidence="6">
        <text>Endohydrolysis of (1-&gt;4)-beta-D-xylosidic linkages in xylans.</text>
        <dbReference type="EC" id="3.2.1.8"/>
    </reaction>
</comment>
<dbReference type="InterPro" id="IPR012291">
    <property type="entry name" value="CBM2_carb-bd_dom_sf"/>
</dbReference>
<keyword evidence="3 6" id="KW-0119">Carbohydrate metabolism</keyword>
<dbReference type="Proteomes" id="UP000578112">
    <property type="component" value="Unassembled WGS sequence"/>
</dbReference>
<dbReference type="GO" id="GO:0030247">
    <property type="term" value="F:polysaccharide binding"/>
    <property type="evidence" value="ECO:0007669"/>
    <property type="project" value="UniProtKB-UniRule"/>
</dbReference>
<feature type="signal peptide" evidence="7">
    <location>
        <begin position="1"/>
        <end position="26"/>
    </location>
</feature>
<dbReference type="EC" id="3.2.1.8" evidence="6"/>
<feature type="chain" id="PRO_5030719409" description="Beta-xylanase" evidence="7">
    <location>
        <begin position="27"/>
        <end position="630"/>
    </location>
</feature>
<dbReference type="RefSeq" id="WP_184995021.1">
    <property type="nucleotide sequence ID" value="NZ_BOMK01000020.1"/>
</dbReference>
<dbReference type="InterPro" id="IPR001919">
    <property type="entry name" value="CBD2"/>
</dbReference>
<dbReference type="InterPro" id="IPR001000">
    <property type="entry name" value="GH10_dom"/>
</dbReference>
<dbReference type="AlphaFoldDB" id="A0A7W7HZX3"/>
<dbReference type="Gene3D" id="2.60.120.260">
    <property type="entry name" value="Galactose-binding domain-like"/>
    <property type="match status" value="1"/>
</dbReference>
<organism evidence="10 11">
    <name type="scientific">Actinoplanes digitatis</name>
    <dbReference type="NCBI Taxonomy" id="1868"/>
    <lineage>
        <taxon>Bacteria</taxon>
        <taxon>Bacillati</taxon>
        <taxon>Actinomycetota</taxon>
        <taxon>Actinomycetes</taxon>
        <taxon>Micromonosporales</taxon>
        <taxon>Micromonosporaceae</taxon>
        <taxon>Actinoplanes</taxon>
    </lineage>
</organism>
<dbReference type="GO" id="GO:0031176">
    <property type="term" value="F:endo-1,4-beta-xylanase activity"/>
    <property type="evidence" value="ECO:0007669"/>
    <property type="project" value="UniProtKB-EC"/>
</dbReference>
<dbReference type="InterPro" id="IPR008979">
    <property type="entry name" value="Galactose-bd-like_sf"/>
</dbReference>
<reference evidence="10 11" key="1">
    <citation type="submission" date="2020-08" db="EMBL/GenBank/DDBJ databases">
        <title>Sequencing the genomes of 1000 actinobacteria strains.</title>
        <authorList>
            <person name="Klenk H.-P."/>
        </authorList>
    </citation>
    <scope>NUCLEOTIDE SEQUENCE [LARGE SCALE GENOMIC DNA]</scope>
    <source>
        <strain evidence="10 11">DSM 43149</strain>
    </source>
</reference>
<dbReference type="SUPFAM" id="SSF49785">
    <property type="entry name" value="Galactose-binding domain-like"/>
    <property type="match status" value="1"/>
</dbReference>
<dbReference type="Gene3D" id="3.20.20.80">
    <property type="entry name" value="Glycosidases"/>
    <property type="match status" value="1"/>
</dbReference>
<dbReference type="PROSITE" id="PS51760">
    <property type="entry name" value="GH10_2"/>
    <property type="match status" value="1"/>
</dbReference>
<protein>
    <recommendedName>
        <fullName evidence="6">Beta-xylanase</fullName>
        <ecNumber evidence="6">3.2.1.8</ecNumber>
    </recommendedName>
</protein>
<dbReference type="InterPro" id="IPR044846">
    <property type="entry name" value="GH10"/>
</dbReference>
<keyword evidence="1" id="KW-0677">Repeat</keyword>
<dbReference type="PANTHER" id="PTHR31490">
    <property type="entry name" value="GLYCOSYL HYDROLASE"/>
    <property type="match status" value="1"/>
</dbReference>
<evidence type="ECO:0000256" key="5">
    <source>
        <dbReference type="ARBA" id="ARBA00023326"/>
    </source>
</evidence>
<keyword evidence="10" id="KW-0858">Xylan degradation</keyword>
<keyword evidence="4 6" id="KW-0326">Glycosidase</keyword>
<dbReference type="InterPro" id="IPR008965">
    <property type="entry name" value="CBM2/CBM3_carb-bd_dom_sf"/>
</dbReference>
<dbReference type="EMBL" id="JACHNH010000001">
    <property type="protein sequence ID" value="MBB4763755.1"/>
    <property type="molecule type" value="Genomic_DNA"/>
</dbReference>
<comment type="similarity">
    <text evidence="6">Belongs to the glycosyl hydrolase 10 (cellulase F) family.</text>
</comment>
<keyword evidence="2 6" id="KW-0378">Hydrolase</keyword>